<name>E0VMK6_PEDHC</name>
<dbReference type="AlphaFoldDB" id="E0VMK6"/>
<evidence type="ECO:0000313" key="3">
    <source>
        <dbReference type="Proteomes" id="UP000009046"/>
    </source>
</evidence>
<keyword evidence="3" id="KW-1185">Reference proteome</keyword>
<evidence type="ECO:0000313" key="1">
    <source>
        <dbReference type="EMBL" id="EEB14612.1"/>
    </source>
</evidence>
<protein>
    <submittedName>
        <fullName evidence="1 2">Uncharacterized protein</fullName>
    </submittedName>
</protein>
<organism>
    <name type="scientific">Pediculus humanus subsp. corporis</name>
    <name type="common">Body louse</name>
    <dbReference type="NCBI Taxonomy" id="121224"/>
    <lineage>
        <taxon>Eukaryota</taxon>
        <taxon>Metazoa</taxon>
        <taxon>Ecdysozoa</taxon>
        <taxon>Arthropoda</taxon>
        <taxon>Hexapoda</taxon>
        <taxon>Insecta</taxon>
        <taxon>Pterygota</taxon>
        <taxon>Neoptera</taxon>
        <taxon>Paraneoptera</taxon>
        <taxon>Psocodea</taxon>
        <taxon>Troctomorpha</taxon>
        <taxon>Phthiraptera</taxon>
        <taxon>Anoplura</taxon>
        <taxon>Pediculidae</taxon>
        <taxon>Pediculus</taxon>
    </lineage>
</organism>
<accession>E0VMK6</accession>
<sequence length="98" mass="10720">MVSLINQNKFCRYCNGHLLGIERILPGSAKAIGGGTTPKHQTASVYRKGKVVYSSDTGNSALSSGKIILLSDNPYKFLFPEEEEERKVLILGRFSGLC</sequence>
<dbReference type="KEGG" id="phu:Phum_PHUM311470"/>
<dbReference type="CTD" id="8235909"/>
<reference evidence="1" key="1">
    <citation type="submission" date="2007-04" db="EMBL/GenBank/DDBJ databases">
        <title>Annotation of Pediculus humanus corporis strain USDA.</title>
        <authorList>
            <person name="Kirkness E."/>
            <person name="Hannick L."/>
            <person name="Hass B."/>
            <person name="Bruggner R."/>
            <person name="Lawson D."/>
            <person name="Bidwell S."/>
            <person name="Joardar V."/>
            <person name="Caler E."/>
            <person name="Walenz B."/>
            <person name="Inman J."/>
            <person name="Schobel S."/>
            <person name="Galinsky K."/>
            <person name="Amedeo P."/>
            <person name="Strausberg R."/>
        </authorList>
    </citation>
    <scope>NUCLEOTIDE SEQUENCE</scope>
    <source>
        <strain evidence="1">USDA</strain>
    </source>
</reference>
<evidence type="ECO:0000313" key="2">
    <source>
        <dbReference type="EnsemblMetazoa" id="PHUM311470-PA"/>
    </source>
</evidence>
<dbReference type="VEuPathDB" id="VectorBase:PHUM311470"/>
<dbReference type="EMBL" id="AAZO01003614">
    <property type="status" value="NOT_ANNOTATED_CDS"/>
    <property type="molecule type" value="Genomic_DNA"/>
</dbReference>
<dbReference type="EnsemblMetazoa" id="PHUM311470-RA">
    <property type="protein sequence ID" value="PHUM311470-PA"/>
    <property type="gene ID" value="PHUM311470"/>
</dbReference>
<dbReference type="RefSeq" id="XP_002427350.1">
    <property type="nucleotide sequence ID" value="XM_002427305.1"/>
</dbReference>
<dbReference type="EMBL" id="DS235315">
    <property type="protein sequence ID" value="EEB14612.1"/>
    <property type="molecule type" value="Genomic_DNA"/>
</dbReference>
<reference evidence="2" key="3">
    <citation type="submission" date="2021-02" db="UniProtKB">
        <authorList>
            <consortium name="EnsemblMetazoa"/>
        </authorList>
    </citation>
    <scope>IDENTIFICATION</scope>
    <source>
        <strain evidence="2">USDA</strain>
    </source>
</reference>
<dbReference type="InParanoid" id="E0VMK6"/>
<dbReference type="HOGENOM" id="CLU_2336098_0_0_1"/>
<dbReference type="Proteomes" id="UP000009046">
    <property type="component" value="Unassembled WGS sequence"/>
</dbReference>
<reference evidence="1" key="2">
    <citation type="submission" date="2007-04" db="EMBL/GenBank/DDBJ databases">
        <title>The genome of the human body louse.</title>
        <authorList>
            <consortium name="The Human Body Louse Genome Consortium"/>
            <person name="Kirkness E."/>
            <person name="Walenz B."/>
            <person name="Hass B."/>
            <person name="Bruggner R."/>
            <person name="Strausberg R."/>
        </authorList>
    </citation>
    <scope>NUCLEOTIDE SEQUENCE</scope>
    <source>
        <strain evidence="1">USDA</strain>
    </source>
</reference>
<proteinExistence type="predicted"/>
<dbReference type="GeneID" id="8235909"/>
<gene>
    <name evidence="2" type="primary">8235909</name>
    <name evidence="1" type="ORF">Phum_PHUM311470</name>
</gene>